<feature type="compositionally biased region" description="Low complexity" evidence="5">
    <location>
        <begin position="222"/>
        <end position="239"/>
    </location>
</feature>
<dbReference type="InterPro" id="IPR051415">
    <property type="entry name" value="LAAT-1"/>
</dbReference>
<keyword evidence="2 6" id="KW-0812">Transmembrane</keyword>
<reference evidence="7" key="1">
    <citation type="submission" date="2021-02" db="EMBL/GenBank/DDBJ databases">
        <title>Psilocybe cubensis genome.</title>
        <authorList>
            <person name="Mckernan K.J."/>
            <person name="Crawford S."/>
            <person name="Trippe A."/>
            <person name="Kane L.T."/>
            <person name="Mclaughlin S."/>
        </authorList>
    </citation>
    <scope>NUCLEOTIDE SEQUENCE [LARGE SCALE GENOMIC DNA]</scope>
    <source>
        <strain evidence="7">MGC-MH-2018</strain>
    </source>
</reference>
<accession>A0A8H7XUR6</accession>
<name>A0A8H7XUR6_PSICU</name>
<feature type="transmembrane region" description="Helical" evidence="6">
    <location>
        <begin position="139"/>
        <end position="164"/>
    </location>
</feature>
<feature type="region of interest" description="Disordered" evidence="5">
    <location>
        <begin position="315"/>
        <end position="338"/>
    </location>
</feature>
<gene>
    <name evidence="7" type="ORF">JR316_009594</name>
</gene>
<comment type="caution">
    <text evidence="7">The sequence shown here is derived from an EMBL/GenBank/DDBJ whole genome shotgun (WGS) entry which is preliminary data.</text>
</comment>
<sequence>MIYYPQHLRYAGIRLDTEQPLSSADHSTSTSNMKTKTKTGVRSAEWRLSVILAWITVAHFVFVALTTAYLLSTTTFPPAPSPAPLPPTPPTPTPAPTPTPTPHLPPQISAWATLLGLSSASLAAIQYAPQLAHTYRTRLVGALSVPMMCIQTPGGVLMVLSIVWRPGTNWTSWITFAVAALLQGCLLAMCIAWKIRQRRLGIDDFGNALLDPASSPPTSTHNATYGATDTNANANTSTTTRAGNVENVSVEEVEDIVPVPGLVTTPSEDPRAVRAVLAAALESAAESRLVDVGDERTPLLGGGGSGVVGAGAGASGSGGGVGGGTGAGSKQVSEEVKGWQAWFRRR</sequence>
<feature type="transmembrane region" description="Helical" evidence="6">
    <location>
        <begin position="48"/>
        <end position="71"/>
    </location>
</feature>
<dbReference type="GO" id="GO:0016020">
    <property type="term" value="C:membrane"/>
    <property type="evidence" value="ECO:0007669"/>
    <property type="project" value="UniProtKB-SubCell"/>
</dbReference>
<dbReference type="Gene3D" id="1.20.1280.290">
    <property type="match status" value="1"/>
</dbReference>
<evidence type="ECO:0000256" key="2">
    <source>
        <dbReference type="ARBA" id="ARBA00022692"/>
    </source>
</evidence>
<evidence type="ECO:0000256" key="6">
    <source>
        <dbReference type="SAM" id="Phobius"/>
    </source>
</evidence>
<evidence type="ECO:0000256" key="4">
    <source>
        <dbReference type="ARBA" id="ARBA00023136"/>
    </source>
</evidence>
<organism evidence="7">
    <name type="scientific">Psilocybe cubensis</name>
    <name type="common">Psychedelic mushroom</name>
    <name type="synonym">Stropharia cubensis</name>
    <dbReference type="NCBI Taxonomy" id="181762"/>
    <lineage>
        <taxon>Eukaryota</taxon>
        <taxon>Fungi</taxon>
        <taxon>Dikarya</taxon>
        <taxon>Basidiomycota</taxon>
        <taxon>Agaricomycotina</taxon>
        <taxon>Agaricomycetes</taxon>
        <taxon>Agaricomycetidae</taxon>
        <taxon>Agaricales</taxon>
        <taxon>Agaricineae</taxon>
        <taxon>Strophariaceae</taxon>
        <taxon>Psilocybe</taxon>
    </lineage>
</organism>
<evidence type="ECO:0000256" key="1">
    <source>
        <dbReference type="ARBA" id="ARBA00004141"/>
    </source>
</evidence>
<evidence type="ECO:0000313" key="7">
    <source>
        <dbReference type="EMBL" id="KAG5166005.1"/>
    </source>
</evidence>
<feature type="region of interest" description="Disordered" evidence="5">
    <location>
        <begin position="216"/>
        <end position="239"/>
    </location>
</feature>
<evidence type="ECO:0000256" key="5">
    <source>
        <dbReference type="SAM" id="MobiDB-lite"/>
    </source>
</evidence>
<feature type="region of interest" description="Disordered" evidence="5">
    <location>
        <begin position="80"/>
        <end position="103"/>
    </location>
</feature>
<keyword evidence="4 6" id="KW-0472">Membrane</keyword>
<keyword evidence="3 6" id="KW-1133">Transmembrane helix</keyword>
<dbReference type="EMBL" id="JAFIQS010000009">
    <property type="protein sequence ID" value="KAG5166005.1"/>
    <property type="molecule type" value="Genomic_DNA"/>
</dbReference>
<feature type="transmembrane region" description="Helical" evidence="6">
    <location>
        <begin position="170"/>
        <end position="193"/>
    </location>
</feature>
<comment type="subcellular location">
    <subcellularLocation>
        <location evidence="1">Membrane</location>
        <topology evidence="1">Multi-pass membrane protein</topology>
    </subcellularLocation>
</comment>
<dbReference type="PANTHER" id="PTHR16201:SF11">
    <property type="entry name" value="PQ-LOOP REPEAT-CONTAINING PROTEIN"/>
    <property type="match status" value="1"/>
</dbReference>
<dbReference type="PANTHER" id="PTHR16201">
    <property type="entry name" value="SEVEN TRANSMEMBRANE PROTEIN 1-RELATED"/>
    <property type="match status" value="1"/>
</dbReference>
<proteinExistence type="predicted"/>
<evidence type="ECO:0000256" key="3">
    <source>
        <dbReference type="ARBA" id="ARBA00022989"/>
    </source>
</evidence>
<dbReference type="AlphaFoldDB" id="A0A8H7XUR6"/>
<protein>
    <submittedName>
        <fullName evidence="7">Uncharacterized protein</fullName>
    </submittedName>
</protein>
<dbReference type="InterPro" id="IPR006603">
    <property type="entry name" value="PQ-loop_rpt"/>
</dbReference>
<feature type="compositionally biased region" description="Gly residues" evidence="5">
    <location>
        <begin position="315"/>
        <end position="327"/>
    </location>
</feature>
<dbReference type="Pfam" id="PF04193">
    <property type="entry name" value="PQ-loop"/>
    <property type="match status" value="1"/>
</dbReference>
<feature type="transmembrane region" description="Helical" evidence="6">
    <location>
        <begin position="108"/>
        <end position="127"/>
    </location>
</feature>